<dbReference type="Pfam" id="PF18998">
    <property type="entry name" value="Flg_new_2"/>
    <property type="match status" value="1"/>
</dbReference>
<proteinExistence type="predicted"/>
<feature type="chain" id="PRO_5017594113" evidence="1">
    <location>
        <begin position="19"/>
        <end position="624"/>
    </location>
</feature>
<keyword evidence="1" id="KW-0732">Signal</keyword>
<protein>
    <submittedName>
        <fullName evidence="4">Putative secreted protein (Por secretion system target)</fullName>
    </submittedName>
</protein>
<feature type="signal peptide" evidence="1">
    <location>
        <begin position="1"/>
        <end position="18"/>
    </location>
</feature>
<dbReference type="Proteomes" id="UP000256779">
    <property type="component" value="Unassembled WGS sequence"/>
</dbReference>
<feature type="domain" description="Secretion system C-terminal sorting" evidence="2">
    <location>
        <begin position="544"/>
        <end position="605"/>
    </location>
</feature>
<accession>A0A3D9KZF7</accession>
<dbReference type="RefSeq" id="WP_170148075.1">
    <property type="nucleotide sequence ID" value="NZ_QREG01000018.1"/>
</dbReference>
<evidence type="ECO:0000259" key="2">
    <source>
        <dbReference type="Pfam" id="PF18962"/>
    </source>
</evidence>
<dbReference type="InterPro" id="IPR026444">
    <property type="entry name" value="Secre_tail"/>
</dbReference>
<feature type="domain" description="Bacterial repeat" evidence="3">
    <location>
        <begin position="462"/>
        <end position="531"/>
    </location>
</feature>
<dbReference type="InterPro" id="IPR044060">
    <property type="entry name" value="Bacterial_rp_domain"/>
</dbReference>
<name>A0A3D9KZF7_MARFU</name>
<gene>
    <name evidence="4" type="ORF">C7460_11873</name>
</gene>
<dbReference type="EMBL" id="QREG01000018">
    <property type="protein sequence ID" value="RED95296.1"/>
    <property type="molecule type" value="Genomic_DNA"/>
</dbReference>
<dbReference type="InterPro" id="IPR012334">
    <property type="entry name" value="Pectin_lyas_fold"/>
</dbReference>
<dbReference type="InterPro" id="IPR011050">
    <property type="entry name" value="Pectin_lyase_fold/virulence"/>
</dbReference>
<reference evidence="4 5" key="1">
    <citation type="submission" date="2018-07" db="EMBL/GenBank/DDBJ databases">
        <title>Genomic Encyclopedia of Type Strains, Phase IV (KMG-IV): sequencing the most valuable type-strain genomes for metagenomic binning, comparative biology and taxonomic classification.</title>
        <authorList>
            <person name="Goeker M."/>
        </authorList>
    </citation>
    <scope>NUCLEOTIDE SEQUENCE [LARGE SCALE GENOMIC DNA]</scope>
    <source>
        <strain evidence="4 5">DSM 4134</strain>
    </source>
</reference>
<comment type="caution">
    <text evidence="4">The sequence shown here is derived from an EMBL/GenBank/DDBJ whole genome shotgun (WGS) entry which is preliminary data.</text>
</comment>
<evidence type="ECO:0000256" key="1">
    <source>
        <dbReference type="SAM" id="SignalP"/>
    </source>
</evidence>
<evidence type="ECO:0000313" key="5">
    <source>
        <dbReference type="Proteomes" id="UP000256779"/>
    </source>
</evidence>
<keyword evidence="5" id="KW-1185">Reference proteome</keyword>
<sequence>MKIAFLSGLMMLGQLLLAQTRYDVASLEAFKTAQEQATAGDSIVWQSGTYSDVFMDITKAGLVVTAEAYGSVTFNGDSKVEIPVDDVTFSGFQYVGGDIGTDHVVRVWGSDVLVTQVNIQDYTSYKYLIIDEDSKRTIVSYCNFENRINLDDQNILSILVDTEPGYHKVQYCSFKNFNGTGNDMGIEPVRIGVSSQAHLDSRSLVEYCYFTHCDGDGELISNKAGQNVFRYNTFENNTKAELVLRHGDEGIVYGNFFLNNMGGVRVREGSGHFIYNNYFSGLSKRAIYLQNESSDPLSDIHIYFNTVLNSQEVRLGGSGSNPPQNVTFANNIFSDPQDGLFDDATGTETWLGNIAFGDLGVTRKSGMANTDPQLEANEHGFMQLKSSSPAIDAAENGYPVVPLFEGMDYDHEILLDLMKRSRPQEVASRDVGAVEYDAEVVVRPLARAENSGPVYLTNAGQVTVTVVAATGGEVELEPTQESYLPGTQVTARAISDAEHLFSHWEGDVSGTENPLTFFVHADMEIKAVFEVGTLSSDLSENWGIYPNPVVDQLTVHAPVQASFWSWEVISMDGKTVLKQDSVQVNDKLHIETKALPRGMYFLHLRHYEPYDQLAGQHRFKFMKE</sequence>
<dbReference type="NCBIfam" id="TIGR04183">
    <property type="entry name" value="Por_Secre_tail"/>
    <property type="match status" value="1"/>
</dbReference>
<evidence type="ECO:0000259" key="3">
    <source>
        <dbReference type="Pfam" id="PF18998"/>
    </source>
</evidence>
<dbReference type="SUPFAM" id="SSF51126">
    <property type="entry name" value="Pectin lyase-like"/>
    <property type="match status" value="1"/>
</dbReference>
<dbReference type="Pfam" id="PF18962">
    <property type="entry name" value="Por_Secre_tail"/>
    <property type="match status" value="1"/>
</dbReference>
<organism evidence="4 5">
    <name type="scientific">Marinoscillum furvescens DSM 4134</name>
    <dbReference type="NCBI Taxonomy" id="1122208"/>
    <lineage>
        <taxon>Bacteria</taxon>
        <taxon>Pseudomonadati</taxon>
        <taxon>Bacteroidota</taxon>
        <taxon>Cytophagia</taxon>
        <taxon>Cytophagales</taxon>
        <taxon>Reichenbachiellaceae</taxon>
        <taxon>Marinoscillum</taxon>
    </lineage>
</organism>
<dbReference type="AlphaFoldDB" id="A0A3D9KZF7"/>
<dbReference type="Pfam" id="PF14592">
    <property type="entry name" value="Chondroitinas_B"/>
    <property type="match status" value="1"/>
</dbReference>
<evidence type="ECO:0000313" key="4">
    <source>
        <dbReference type="EMBL" id="RED95296.1"/>
    </source>
</evidence>
<dbReference type="CDD" id="cd14251">
    <property type="entry name" value="PL-6"/>
    <property type="match status" value="1"/>
</dbReference>
<dbReference type="Gene3D" id="2.160.20.10">
    <property type="entry name" value="Single-stranded right-handed beta-helix, Pectin lyase-like"/>
    <property type="match status" value="1"/>
</dbReference>
<dbReference type="InterPro" id="IPR039513">
    <property type="entry name" value="PL-6"/>
</dbReference>